<dbReference type="InterPro" id="IPR025660">
    <property type="entry name" value="Pept_his_AS"/>
</dbReference>
<gene>
    <name evidence="3" type="ORF">EDS130_LOCUS33351</name>
    <name evidence="2" type="ORF">XAT740_LOCUS4357</name>
</gene>
<dbReference type="Gene3D" id="3.90.70.10">
    <property type="entry name" value="Cysteine proteinases"/>
    <property type="match status" value="1"/>
</dbReference>
<dbReference type="AlphaFoldDB" id="A0A813UGA9"/>
<dbReference type="EMBL" id="CAJNOJ010000265">
    <property type="protein sequence ID" value="CAF1352346.1"/>
    <property type="molecule type" value="Genomic_DNA"/>
</dbReference>
<dbReference type="Proteomes" id="UP000663852">
    <property type="component" value="Unassembled WGS sequence"/>
</dbReference>
<sequence>MLSRSQLLTTTKVHKSRSNRSFDSAELFRTAIFSDNAAYGPLPRQVDLRRWMSPIVNQDYMNTCVSSAFASACEYLLKRRSGVYTPISRLFIYFNGQIIDQRTRNVEDAGASRKNVVVGMRKYGICKEEIWPYDRRLLNRKPPPDVYLAARQHTIIPLRFPLEVNAIRTCLANQIPAVIAVKMKYEINGEANANGGYISIPDPSDYEIAYLTSHAILIVGYDDDTEHFIARNSWGRDWGYYGYCFLPYQYLLDERLVNYPDYSWAITQIVPRMDYSPPMQSLATTQYYHTDSRRRRSRKKLRQSSTTMLLMSTTGV</sequence>
<protein>
    <recommendedName>
        <fullName evidence="1">Peptidase C1A papain C-terminal domain-containing protein</fullName>
    </recommendedName>
</protein>
<dbReference type="GO" id="GO:0008234">
    <property type="term" value="F:cysteine-type peptidase activity"/>
    <property type="evidence" value="ECO:0007669"/>
    <property type="project" value="InterPro"/>
</dbReference>
<dbReference type="SMART" id="SM00645">
    <property type="entry name" value="Pept_C1"/>
    <property type="match status" value="1"/>
</dbReference>
<reference evidence="2" key="1">
    <citation type="submission" date="2021-02" db="EMBL/GenBank/DDBJ databases">
        <authorList>
            <person name="Nowell W R."/>
        </authorList>
    </citation>
    <scope>NUCLEOTIDE SEQUENCE</scope>
</reference>
<feature type="domain" description="Peptidase C1A papain C-terminal" evidence="1">
    <location>
        <begin position="42"/>
        <end position="261"/>
    </location>
</feature>
<dbReference type="InterPro" id="IPR038765">
    <property type="entry name" value="Papain-like_cys_pep_sf"/>
</dbReference>
<dbReference type="InterPro" id="IPR000668">
    <property type="entry name" value="Peptidase_C1A_C"/>
</dbReference>
<dbReference type="OrthoDB" id="9971138at2759"/>
<dbReference type="SUPFAM" id="SSF54001">
    <property type="entry name" value="Cysteine proteinases"/>
    <property type="match status" value="1"/>
</dbReference>
<dbReference type="Pfam" id="PF00112">
    <property type="entry name" value="Peptidase_C1"/>
    <property type="match status" value="1"/>
</dbReference>
<evidence type="ECO:0000259" key="1">
    <source>
        <dbReference type="SMART" id="SM00645"/>
    </source>
</evidence>
<dbReference type="GO" id="GO:0006508">
    <property type="term" value="P:proteolysis"/>
    <property type="evidence" value="ECO:0007669"/>
    <property type="project" value="InterPro"/>
</dbReference>
<accession>A0A813UGA9</accession>
<proteinExistence type="predicted"/>
<dbReference type="PROSITE" id="PS00639">
    <property type="entry name" value="THIOL_PROTEASE_HIS"/>
    <property type="match status" value="1"/>
</dbReference>
<evidence type="ECO:0000313" key="4">
    <source>
        <dbReference type="Proteomes" id="UP000663828"/>
    </source>
</evidence>
<evidence type="ECO:0000313" key="2">
    <source>
        <dbReference type="EMBL" id="CAF0828923.1"/>
    </source>
</evidence>
<organism evidence="2 4">
    <name type="scientific">Adineta ricciae</name>
    <name type="common">Rotifer</name>
    <dbReference type="NCBI Taxonomy" id="249248"/>
    <lineage>
        <taxon>Eukaryota</taxon>
        <taxon>Metazoa</taxon>
        <taxon>Spiralia</taxon>
        <taxon>Gnathifera</taxon>
        <taxon>Rotifera</taxon>
        <taxon>Eurotatoria</taxon>
        <taxon>Bdelloidea</taxon>
        <taxon>Adinetida</taxon>
        <taxon>Adinetidae</taxon>
        <taxon>Adineta</taxon>
    </lineage>
</organism>
<dbReference type="CDD" id="cd02619">
    <property type="entry name" value="Peptidase_C1"/>
    <property type="match status" value="1"/>
</dbReference>
<dbReference type="Proteomes" id="UP000663828">
    <property type="component" value="Unassembled WGS sequence"/>
</dbReference>
<keyword evidence="4" id="KW-1185">Reference proteome</keyword>
<name>A0A813UGA9_ADIRI</name>
<dbReference type="EMBL" id="CAJNOR010000177">
    <property type="protein sequence ID" value="CAF0828923.1"/>
    <property type="molecule type" value="Genomic_DNA"/>
</dbReference>
<evidence type="ECO:0000313" key="3">
    <source>
        <dbReference type="EMBL" id="CAF1352346.1"/>
    </source>
</evidence>
<comment type="caution">
    <text evidence="2">The sequence shown here is derived from an EMBL/GenBank/DDBJ whole genome shotgun (WGS) entry which is preliminary data.</text>
</comment>